<proteinExistence type="predicted"/>
<gene>
    <name evidence="5" type="ORF">BN970_02130</name>
</gene>
<sequence length="414" mass="43509">MTDSLGLSIGMTNLVAAREGRQPVIRRSILTLHNDRAPDVGDYTGNGLPLAGFVERVGDPVPLVAADGSQHRGELVLAEALAAMARLAGGGAPVVIAVPAHWGPSTVSALRDVLPRYPALAPNGAAPGLVPDSLTALAALQADPGLPTEGVVVLCDLGGSGTSVTLADAGAAFATIGPTVRYPDFSGDLIDQALLNHVLSGVAAANDADPAGTAAVGSLARLRAECRQAKEQLSANTATVVHTELPGFNSDVRVTRPELEQLMSAPLAGLLDAIEDTLQRNNIALSSVNAVATVGGGAAIPLVTQRLSERLRTTVATTPRPQFSVAGRRAGRRAGDRRRRTYRDGPDRGRCRRANRFGSRDRRRRRSDRHGPDQPGPGRQRRLGKLRGTGLVARRRARQRAGAIRGRRIRDSRG</sequence>
<dbReference type="CDD" id="cd10170">
    <property type="entry name" value="ASKHA_NBD_HSP70"/>
    <property type="match status" value="1"/>
</dbReference>
<dbReference type="Gene3D" id="3.30.420.40">
    <property type="match status" value="2"/>
</dbReference>
<keyword evidence="2" id="KW-0067">ATP-binding</keyword>
<dbReference type="EMBL" id="CTEF01000001">
    <property type="protein sequence ID" value="CQD10720.1"/>
    <property type="molecule type" value="Genomic_DNA"/>
</dbReference>
<organism evidence="5 6">
    <name type="scientific">Mycolicibacterium conceptionense</name>
    <dbReference type="NCBI Taxonomy" id="451644"/>
    <lineage>
        <taxon>Bacteria</taxon>
        <taxon>Bacillati</taxon>
        <taxon>Actinomycetota</taxon>
        <taxon>Actinomycetes</taxon>
        <taxon>Mycobacteriales</taxon>
        <taxon>Mycobacteriaceae</taxon>
        <taxon>Mycolicibacterium</taxon>
    </lineage>
</organism>
<evidence type="ECO:0000313" key="5">
    <source>
        <dbReference type="EMBL" id="CQD10720.1"/>
    </source>
</evidence>
<dbReference type="AlphaFoldDB" id="A0A0U1DAY8"/>
<evidence type="ECO:0000256" key="2">
    <source>
        <dbReference type="ARBA" id="ARBA00022840"/>
    </source>
</evidence>
<dbReference type="InterPro" id="IPR043129">
    <property type="entry name" value="ATPase_NBD"/>
</dbReference>
<evidence type="ECO:0000256" key="4">
    <source>
        <dbReference type="SAM" id="MobiDB-lite"/>
    </source>
</evidence>
<feature type="compositionally biased region" description="Basic residues" evidence="4">
    <location>
        <begin position="393"/>
        <end position="408"/>
    </location>
</feature>
<feature type="compositionally biased region" description="Basic residues" evidence="4">
    <location>
        <begin position="350"/>
        <end position="368"/>
    </location>
</feature>
<dbReference type="PANTHER" id="PTHR42749">
    <property type="entry name" value="CELL SHAPE-DETERMINING PROTEIN MREB"/>
    <property type="match status" value="1"/>
</dbReference>
<evidence type="ECO:0000313" key="6">
    <source>
        <dbReference type="Proteomes" id="UP000182227"/>
    </source>
</evidence>
<evidence type="ECO:0000256" key="3">
    <source>
        <dbReference type="ARBA" id="ARBA00023186"/>
    </source>
</evidence>
<keyword evidence="3" id="KW-0143">Chaperone</keyword>
<dbReference type="InterPro" id="IPR013126">
    <property type="entry name" value="Hsp_70_fam"/>
</dbReference>
<accession>A0A0U1DAY8</accession>
<evidence type="ECO:0000256" key="1">
    <source>
        <dbReference type="ARBA" id="ARBA00022741"/>
    </source>
</evidence>
<dbReference type="PANTHER" id="PTHR42749:SF1">
    <property type="entry name" value="CELL SHAPE-DETERMINING PROTEIN MREB"/>
    <property type="match status" value="1"/>
</dbReference>
<dbReference type="Pfam" id="PF00012">
    <property type="entry name" value="HSP70"/>
    <property type="match status" value="1"/>
</dbReference>
<name>A0A0U1DAY8_9MYCO</name>
<feature type="region of interest" description="Disordered" evidence="4">
    <location>
        <begin position="325"/>
        <end position="414"/>
    </location>
</feature>
<keyword evidence="1" id="KW-0547">Nucleotide-binding</keyword>
<dbReference type="Proteomes" id="UP000182227">
    <property type="component" value="Unassembled WGS sequence"/>
</dbReference>
<feature type="compositionally biased region" description="Basic residues" evidence="4">
    <location>
        <begin position="329"/>
        <end position="341"/>
    </location>
</feature>
<dbReference type="GO" id="GO:0140662">
    <property type="term" value="F:ATP-dependent protein folding chaperone"/>
    <property type="evidence" value="ECO:0007669"/>
    <property type="project" value="InterPro"/>
</dbReference>
<dbReference type="GO" id="GO:0005524">
    <property type="term" value="F:ATP binding"/>
    <property type="evidence" value="ECO:0007669"/>
    <property type="project" value="UniProtKB-KW"/>
</dbReference>
<dbReference type="SUPFAM" id="SSF53067">
    <property type="entry name" value="Actin-like ATPase domain"/>
    <property type="match status" value="1"/>
</dbReference>
<protein>
    <submittedName>
        <fullName evidence="5">Molecular chaperone</fullName>
    </submittedName>
</protein>
<dbReference type="Gene3D" id="3.90.640.10">
    <property type="entry name" value="Actin, Chain A, domain 4"/>
    <property type="match status" value="1"/>
</dbReference>
<reference evidence="5 6" key="1">
    <citation type="submission" date="2015-03" db="EMBL/GenBank/DDBJ databases">
        <authorList>
            <person name="Murphy D."/>
        </authorList>
    </citation>
    <scope>NUCLEOTIDE SEQUENCE [LARGE SCALE GENOMIC DNA]</scope>
    <source>
        <strain evidence="5 6">D16</strain>
    </source>
</reference>